<dbReference type="EMBL" id="CZBL01000005">
    <property type="protein sequence ID" value="CUQ01553.1"/>
    <property type="molecule type" value="Genomic_DNA"/>
</dbReference>
<dbReference type="RefSeq" id="WP_055172162.1">
    <property type="nucleotide sequence ID" value="NZ_CP081920.1"/>
</dbReference>
<proteinExistence type="predicted"/>
<dbReference type="Pfam" id="PF16477">
    <property type="entry name" value="DUF5054"/>
    <property type="match status" value="1"/>
</dbReference>
<accession>A0A174NMH0</accession>
<reference evidence="3 4" key="1">
    <citation type="submission" date="2015-09" db="EMBL/GenBank/DDBJ databases">
        <authorList>
            <consortium name="Pathogen Informatics"/>
        </authorList>
    </citation>
    <scope>NUCLEOTIDE SEQUENCE [LARGE SCALE GENOMIC DNA]</scope>
    <source>
        <strain evidence="1 3">2789STDY5834880</strain>
        <strain evidence="2 4">2789STDY5834946</strain>
    </source>
</reference>
<dbReference type="Proteomes" id="UP000095725">
    <property type="component" value="Unassembled WGS sequence"/>
</dbReference>
<dbReference type="PROSITE" id="PS51257">
    <property type="entry name" value="PROKAR_LIPOPROTEIN"/>
    <property type="match status" value="1"/>
</dbReference>
<dbReference type="EMBL" id="CZAI01000005">
    <property type="protein sequence ID" value="CUP49763.1"/>
    <property type="molecule type" value="Genomic_DNA"/>
</dbReference>
<protein>
    <recommendedName>
        <fullName evidence="5">DUF5054 domain-containing protein</fullName>
    </recommendedName>
</protein>
<evidence type="ECO:0000313" key="3">
    <source>
        <dbReference type="Proteomes" id="UP000095657"/>
    </source>
</evidence>
<dbReference type="GO" id="GO:0005975">
    <property type="term" value="P:carbohydrate metabolic process"/>
    <property type="evidence" value="ECO:0007669"/>
    <property type="project" value="InterPro"/>
</dbReference>
<dbReference type="CDD" id="cd10791">
    <property type="entry name" value="GH38N_AMII_like_1"/>
    <property type="match status" value="1"/>
</dbReference>
<organism evidence="1 3">
    <name type="scientific">Bacteroides caccae</name>
    <dbReference type="NCBI Taxonomy" id="47678"/>
    <lineage>
        <taxon>Bacteria</taxon>
        <taxon>Pseudomonadati</taxon>
        <taxon>Bacteroidota</taxon>
        <taxon>Bacteroidia</taxon>
        <taxon>Bacteroidales</taxon>
        <taxon>Bacteroidaceae</taxon>
        <taxon>Bacteroides</taxon>
    </lineage>
</organism>
<evidence type="ECO:0000313" key="2">
    <source>
        <dbReference type="EMBL" id="CUQ01553.1"/>
    </source>
</evidence>
<sequence length="661" mass="75278">MKRISLFTFFIFLGIAGCMAQVSGEKIEKVYVAFKTHLDVGFTDLSSVVTERYVHDFIPKAIEVSERLRADGSGDRYVWTTGSWLIWKYLRTASPEAVKQLEEAIGRGDIVWNSVPYTVESETMTRELFETCLLLSKRLDKKYNKQTIAAKMTDVPGHTRSIIDPMYDAGIRLLHVGINSACPLPSVPTFCRWRSPSGNDLLLVYQKDYGEDEVLPDGKTVVSINFTGDNHGPHSYERVKKIYADLRKRYPQAQLVGASFNDVARELLLIKKDLPVVTSEIGDTWIFGYGGAPIRMAKFRAVSRLYSQWLNEGKIKKDSDVALDFAAELGLIAEHTQGVDVKTHLRQWDKYDMDKFLKGRSEGVFSMAEASWKEIDNYIDSAIAFLPASLQKEAREVVAEVDKVKLEDNSKMKPMARKRWEQPIAGGMTLAGLSYQMFDGDDYDDFQNRYLRARYEWALDDLGKRGLKESHAVSVTLYAQTMAQSVRKEKKGTRIITELRFPENEKVDKRVYPERIQVNCFTTKNGKRSEVALTIYGKPAVRLPESYWLSFTVPGIESVIAEKMGERVNLMDVVEKGNRQMHGIDRYVDLITSGETIRISSKEAFLLNVGEAQGLNYSTNYPDKRKGVHFNLNNNLWGTNFSMWNEGSLTYHFVIETLSRK</sequence>
<dbReference type="AlphaFoldDB" id="A0A174NMH0"/>
<gene>
    <name evidence="1" type="ORF">ERS852494_02376</name>
    <name evidence="2" type="ORF">ERS852558_01572</name>
</gene>
<evidence type="ECO:0000313" key="4">
    <source>
        <dbReference type="Proteomes" id="UP000095725"/>
    </source>
</evidence>
<dbReference type="Proteomes" id="UP000095657">
    <property type="component" value="Unassembled WGS sequence"/>
</dbReference>
<dbReference type="SUPFAM" id="SSF88713">
    <property type="entry name" value="Glycoside hydrolase/deacetylase"/>
    <property type="match status" value="1"/>
</dbReference>
<name>A0A174NMH0_9BACE</name>
<evidence type="ECO:0000313" key="1">
    <source>
        <dbReference type="EMBL" id="CUP49763.1"/>
    </source>
</evidence>
<evidence type="ECO:0008006" key="5">
    <source>
        <dbReference type="Google" id="ProtNLM"/>
    </source>
</evidence>
<dbReference type="InterPro" id="IPR032482">
    <property type="entry name" value="DUF5054"/>
</dbReference>
<dbReference type="InterPro" id="IPR011330">
    <property type="entry name" value="Glyco_hydro/deAcase_b/a-brl"/>
</dbReference>
<dbReference type="STRING" id="47678.ERS852494_02376"/>